<accession>A0A4Q0SR63</accession>
<dbReference type="CDD" id="cd02208">
    <property type="entry name" value="cupin_RmlC-like"/>
    <property type="match status" value="1"/>
</dbReference>
<dbReference type="InterPro" id="IPR014710">
    <property type="entry name" value="RmlC-like_jellyroll"/>
</dbReference>
<protein>
    <recommendedName>
        <fullName evidence="3">Cupin domain-containing protein</fullName>
    </recommendedName>
</protein>
<evidence type="ECO:0000313" key="1">
    <source>
        <dbReference type="EMBL" id="RXH40406.1"/>
    </source>
</evidence>
<evidence type="ECO:0008006" key="3">
    <source>
        <dbReference type="Google" id="ProtNLM"/>
    </source>
</evidence>
<dbReference type="RefSeq" id="WP_128944750.1">
    <property type="nucleotide sequence ID" value="NZ_LBJM01000041.1"/>
</dbReference>
<dbReference type="SUPFAM" id="SSF51182">
    <property type="entry name" value="RmlC-like cupins"/>
    <property type="match status" value="1"/>
</dbReference>
<name>A0A4Q0SR63_9BRAD</name>
<dbReference type="InterPro" id="IPR011051">
    <property type="entry name" value="RmlC_Cupin_sf"/>
</dbReference>
<dbReference type="AlphaFoldDB" id="A0A4Q0SR63"/>
<proteinExistence type="predicted"/>
<dbReference type="Gene3D" id="2.60.120.10">
    <property type="entry name" value="Jelly Rolls"/>
    <property type="match status" value="1"/>
</dbReference>
<comment type="caution">
    <text evidence="1">The sequence shown here is derived from an EMBL/GenBank/DDBJ whole genome shotgun (WGS) entry which is preliminary data.</text>
</comment>
<dbReference type="Proteomes" id="UP000290565">
    <property type="component" value="Unassembled WGS sequence"/>
</dbReference>
<sequence>MKDEALMKTDVALLEGKDRPFVVKWGERRANWDSSLRPEKVGWERALMQPTLTGVNFRFAPFHLPFGRWRPFHITPNTELFVFVLEGEMEWGVGPEMDKLQWFRLGKYDSLFVPLGHGVDYGNVGQGDARYICGHARTGDKWPTNIIWQLPGEEKPHSHDLHSWSNEPEAK</sequence>
<organism evidence="1 2">
    <name type="scientific">Bradyrhizobium zhanjiangense</name>
    <dbReference type="NCBI Taxonomy" id="1325107"/>
    <lineage>
        <taxon>Bacteria</taxon>
        <taxon>Pseudomonadati</taxon>
        <taxon>Pseudomonadota</taxon>
        <taxon>Alphaproteobacteria</taxon>
        <taxon>Hyphomicrobiales</taxon>
        <taxon>Nitrobacteraceae</taxon>
        <taxon>Bradyrhizobium</taxon>
    </lineage>
</organism>
<gene>
    <name evidence="1" type="ORF">XH94_13355</name>
</gene>
<evidence type="ECO:0000313" key="2">
    <source>
        <dbReference type="Proteomes" id="UP000290565"/>
    </source>
</evidence>
<dbReference type="EMBL" id="LBJM01000041">
    <property type="protein sequence ID" value="RXH40406.1"/>
    <property type="molecule type" value="Genomic_DNA"/>
</dbReference>
<reference evidence="1 2" key="1">
    <citation type="submission" date="2015-04" db="EMBL/GenBank/DDBJ databases">
        <title>Comparative genomics of rhizobia nodulating Arachis hypogaea in China.</title>
        <authorList>
            <person name="Li Y."/>
        </authorList>
    </citation>
    <scope>NUCLEOTIDE SEQUENCE [LARGE SCALE GENOMIC DNA]</scope>
    <source>
        <strain evidence="1 2">CCBAU 51787</strain>
    </source>
</reference>